<dbReference type="PROSITE" id="PS00449">
    <property type="entry name" value="ATPASE_A"/>
    <property type="match status" value="1"/>
</dbReference>
<sequence length="289" mass="31771">LSMNVGIAIPVRASAVITGFRNKTKASLAHFLQGTLTLLIPMLVIIETISLFIQPVALAVRLTANITAGHLLILLIGETTLVLISTSTFTALITFIILALLTILEFAVTIIQAYVFTLLTSLEKALSKATTHQPRALATNRHSPLKPPRSTTPQHFRAIGLWCIHYLSPSQPTEGNHKHILQALFITIALGVYFTLLQASQYYEVPFTISDGVYGSTFFIATGFHGLHPLTRTYRLLTSSIKHAEKTSPYECGFDPIGSSRLPFSIKFFLVAITFLLFDLEIALLLPLP</sequence>
<evidence type="ECO:0000256" key="5">
    <source>
        <dbReference type="ARBA" id="ARBA00022692"/>
    </source>
</evidence>
<dbReference type="PRINTS" id="PR00123">
    <property type="entry name" value="ATPASEA"/>
</dbReference>
<proteinExistence type="inferred from homology"/>
<dbReference type="GO" id="GO:0008137">
    <property type="term" value="F:NADH dehydrogenase (ubiquinone) activity"/>
    <property type="evidence" value="ECO:0007669"/>
    <property type="project" value="UniProtKB-EC"/>
</dbReference>
<evidence type="ECO:0000256" key="8">
    <source>
        <dbReference type="ARBA" id="ARBA00023065"/>
    </source>
</evidence>
<comment type="subunit">
    <text evidence="12">Component of the ATP synthase complex composed at least of ATP5F1A/subunit alpha, ATP5F1B/subunit beta, ATP5MC1/subunit c (homooctomer), MT-ATP6/subunit a, MT-ATP8/subunit 8, ATP5ME/subunit e, ATP5MF/subunit f, ATP5MG/subunit g, ATP5MK/subunit k, ATP5MJ/subunit j, ATP5F1C/subunit gamma, ATP5F1D/subunit delta, ATP5F1E/subunit epsilon, ATP5PF/subunit F6, ATP5PB/subunit b, ATP5PD/subunit d, ATP5PO/subunit OSCP. ATP synthase complex consists of a soluble F(1) head domain (subunits alpha(3) and beta(3)) - the catalytic core - and a membrane F(0) domain - the membrane proton channel (subunits c, a, 8, e, f, g, k and j). These two domains are linked by a central stalk (subunits gamma, delta, and epsilon) rotating inside the F1 region and a stationary peripheral stalk (subunits F6, b, d, and OSCP). Interacts with DNAJC30; interaction is direct.</text>
</comment>
<dbReference type="InterPro" id="IPR035973">
    <property type="entry name" value="Cyt_c_oxidase_su3-like_sf"/>
</dbReference>
<dbReference type="InterPro" id="IPR035908">
    <property type="entry name" value="F0_ATP_A_sf"/>
</dbReference>
<dbReference type="InterPro" id="IPR023011">
    <property type="entry name" value="ATP_synth_F0_asu_AS"/>
</dbReference>
<feature type="non-terminal residue" evidence="16">
    <location>
        <position position="1"/>
    </location>
</feature>
<name>A0A643BNR9_BALPH</name>
<keyword evidence="9 14" id="KW-0472">Membrane</keyword>
<comment type="catalytic activity">
    <reaction evidence="11">
        <text>H(+)(in) = H(+)(out)</text>
        <dbReference type="Rhea" id="RHEA:34979"/>
        <dbReference type="ChEBI" id="CHEBI:15378"/>
    </reaction>
</comment>
<keyword evidence="7 14" id="KW-1133">Transmembrane helix</keyword>
<keyword evidence="6" id="KW-0375">Hydrogen ion transport</keyword>
<dbReference type="SUPFAM" id="SSF81452">
    <property type="entry name" value="Cytochrome c oxidase subunit III-like"/>
    <property type="match status" value="1"/>
</dbReference>
<dbReference type="InterPro" id="IPR000568">
    <property type="entry name" value="ATP_synth_F0_asu"/>
</dbReference>
<evidence type="ECO:0000256" key="2">
    <source>
        <dbReference type="ARBA" id="ARBA00006810"/>
    </source>
</evidence>
<evidence type="ECO:0000256" key="4">
    <source>
        <dbReference type="ARBA" id="ARBA00022547"/>
    </source>
</evidence>
<feature type="domain" description="Heme-copper oxidase subunit III family profile" evidence="15">
    <location>
        <begin position="1"/>
        <end position="289"/>
    </location>
</feature>
<accession>A0A643BNR9</accession>
<evidence type="ECO:0000256" key="10">
    <source>
        <dbReference type="ARBA" id="ARBA00023310"/>
    </source>
</evidence>
<dbReference type="Pfam" id="PF00510">
    <property type="entry name" value="COX3"/>
    <property type="match status" value="1"/>
</dbReference>
<evidence type="ECO:0000256" key="14">
    <source>
        <dbReference type="SAM" id="Phobius"/>
    </source>
</evidence>
<feature type="transmembrane region" description="Helical" evidence="14">
    <location>
        <begin position="268"/>
        <end position="288"/>
    </location>
</feature>
<dbReference type="InterPro" id="IPR045083">
    <property type="entry name" value="ATP_synth_F0_asu_bact/mt"/>
</dbReference>
<evidence type="ECO:0000256" key="12">
    <source>
        <dbReference type="ARBA" id="ARBA00063051"/>
    </source>
</evidence>
<dbReference type="AlphaFoldDB" id="A0A643BNR9"/>
<feature type="transmembrane region" description="Helical" evidence="14">
    <location>
        <begin position="59"/>
        <end position="77"/>
    </location>
</feature>
<keyword evidence="10" id="KW-0066">ATP synthesis</keyword>
<dbReference type="Pfam" id="PF00119">
    <property type="entry name" value="ATP-synt_A"/>
    <property type="match status" value="1"/>
</dbReference>
<organism evidence="16 17">
    <name type="scientific">Balaenoptera physalus</name>
    <name type="common">Fin whale</name>
    <name type="synonym">Balaena physalus</name>
    <dbReference type="NCBI Taxonomy" id="9770"/>
    <lineage>
        <taxon>Eukaryota</taxon>
        <taxon>Metazoa</taxon>
        <taxon>Chordata</taxon>
        <taxon>Craniata</taxon>
        <taxon>Vertebrata</taxon>
        <taxon>Euteleostomi</taxon>
        <taxon>Mammalia</taxon>
        <taxon>Eutheria</taxon>
        <taxon>Laurasiatheria</taxon>
        <taxon>Artiodactyla</taxon>
        <taxon>Whippomorpha</taxon>
        <taxon>Cetacea</taxon>
        <taxon>Mysticeti</taxon>
        <taxon>Balaenopteridae</taxon>
        <taxon>Balaenoptera</taxon>
    </lineage>
</organism>
<evidence type="ECO:0000256" key="7">
    <source>
        <dbReference type="ARBA" id="ARBA00022989"/>
    </source>
</evidence>
<comment type="similarity">
    <text evidence="2">Belongs to the ATPase A chain family.</text>
</comment>
<reference evidence="16 17" key="1">
    <citation type="journal article" date="2019" name="PLoS ONE">
        <title>Genomic analyses reveal an absence of contemporary introgressive admixture between fin whales and blue whales, despite known hybrids.</title>
        <authorList>
            <person name="Westbury M.V."/>
            <person name="Petersen B."/>
            <person name="Lorenzen E.D."/>
        </authorList>
    </citation>
    <scope>NUCLEOTIDE SEQUENCE [LARGE SCALE GENOMIC DNA]</scope>
    <source>
        <strain evidence="16">FinWhale-01</strain>
    </source>
</reference>
<evidence type="ECO:0000256" key="6">
    <source>
        <dbReference type="ARBA" id="ARBA00022781"/>
    </source>
</evidence>
<dbReference type="InterPro" id="IPR000298">
    <property type="entry name" value="Cyt_c_oxidase-like_su3"/>
</dbReference>
<dbReference type="NCBIfam" id="TIGR01131">
    <property type="entry name" value="ATP_synt_6_or_A"/>
    <property type="match status" value="1"/>
</dbReference>
<dbReference type="OrthoDB" id="5976622at2759"/>
<comment type="caution">
    <text evidence="16">The sequence shown here is derived from an EMBL/GenBank/DDBJ whole genome shotgun (WGS) entry which is preliminary data.</text>
</comment>
<evidence type="ECO:0000256" key="3">
    <source>
        <dbReference type="ARBA" id="ARBA00022448"/>
    </source>
</evidence>
<keyword evidence="3" id="KW-0813">Transport</keyword>
<evidence type="ECO:0000256" key="1">
    <source>
        <dbReference type="ARBA" id="ARBA00004141"/>
    </source>
</evidence>
<comment type="function">
    <text evidence="13">Component of the cytochrome c oxidase, the last enzyme in the mitochondrial electron transport chain which drives oxidative phosphorylation. The respiratory chain contains 3 multisubunit complexes succinate dehydrogenase (complex II, CII), ubiquinol-cytochrome c oxidoreductase (cytochrome b-c1 complex, complex III, CIII) and cytochrome c oxidase (complex IV, CIV), that cooperate to transfer electrons derived from NADH and succinate to molecular oxygen, creating an electrochemical gradient over the inner membrane that drives transmembrane transport and the ATP synthase. Cytochrome c oxidase is the component of the respiratory chain that catalyzes the reduction of oxygen to water. Electrons originating from reduced cytochrome c in the intermembrane space (IMS) are transferred via the dinuclear copper A center (CU(A)) of subunit 2 and heme A of subunit 1 to the active site in subunit 1, a binuclear center (BNC) formed by heme A3 and copper B (CU(B)). The BNC reduces molecular oxygen to 2 water molecules using 4 electrons from cytochrome c in the IMS and 4 protons from the mitochondrial matrix.</text>
</comment>
<dbReference type="PROSITE" id="PS50253">
    <property type="entry name" value="COX3"/>
    <property type="match status" value="1"/>
</dbReference>
<comment type="subcellular location">
    <subcellularLocation>
        <location evidence="1">Membrane</location>
        <topology evidence="1">Multi-pass membrane protein</topology>
    </subcellularLocation>
</comment>
<comment type="similarity">
    <text evidence="13">Belongs to the cytochrome c oxidase subunit 3 family.</text>
</comment>
<keyword evidence="13" id="KW-0496">Mitochondrion</keyword>
<dbReference type="GO" id="GO:0046933">
    <property type="term" value="F:proton-transporting ATP synthase activity, rotational mechanism"/>
    <property type="evidence" value="ECO:0007669"/>
    <property type="project" value="TreeGrafter"/>
</dbReference>
<keyword evidence="4" id="KW-0138">CF(0)</keyword>
<keyword evidence="8" id="KW-0406">Ion transport</keyword>
<evidence type="ECO:0000256" key="13">
    <source>
        <dbReference type="RuleBase" id="RU003375"/>
    </source>
</evidence>
<evidence type="ECO:0000313" key="16">
    <source>
        <dbReference type="EMBL" id="KAB0389255.1"/>
    </source>
</evidence>
<dbReference type="EMBL" id="SGJD01007961">
    <property type="protein sequence ID" value="KAB0389255.1"/>
    <property type="molecule type" value="Genomic_DNA"/>
</dbReference>
<dbReference type="PANTHER" id="PTHR11410:SF0">
    <property type="entry name" value="ATP SYNTHASE SUBUNIT A"/>
    <property type="match status" value="1"/>
</dbReference>
<dbReference type="CDD" id="cd00310">
    <property type="entry name" value="ATP-synt_Fo_a_6"/>
    <property type="match status" value="1"/>
</dbReference>
<keyword evidence="17" id="KW-1185">Reference proteome</keyword>
<evidence type="ECO:0000259" key="15">
    <source>
        <dbReference type="PROSITE" id="PS50253"/>
    </source>
</evidence>
<dbReference type="InterPro" id="IPR038430">
    <property type="entry name" value="NDAH_ubi_oxred_su3_sf"/>
</dbReference>
<dbReference type="Gene3D" id="1.20.120.220">
    <property type="entry name" value="ATP synthase, F0 complex, subunit A"/>
    <property type="match status" value="1"/>
</dbReference>
<dbReference type="Proteomes" id="UP000437017">
    <property type="component" value="Unassembled WGS sequence"/>
</dbReference>
<evidence type="ECO:0000313" key="17">
    <source>
        <dbReference type="Proteomes" id="UP000437017"/>
    </source>
</evidence>
<gene>
    <name evidence="16" type="ORF">E2I00_019307</name>
</gene>
<dbReference type="GO" id="GO:0045259">
    <property type="term" value="C:proton-transporting ATP synthase complex"/>
    <property type="evidence" value="ECO:0007669"/>
    <property type="project" value="UniProtKB-KW"/>
</dbReference>
<feature type="transmembrane region" description="Helical" evidence="14">
    <location>
        <begin position="31"/>
        <end position="53"/>
    </location>
</feature>
<feature type="transmembrane region" description="Helical" evidence="14">
    <location>
        <begin position="89"/>
        <end position="115"/>
    </location>
</feature>
<dbReference type="GO" id="GO:0004129">
    <property type="term" value="F:cytochrome-c oxidase activity"/>
    <property type="evidence" value="ECO:0007669"/>
    <property type="project" value="InterPro"/>
</dbReference>
<dbReference type="SUPFAM" id="SSF81336">
    <property type="entry name" value="F1F0 ATP synthase subunit A"/>
    <property type="match status" value="1"/>
</dbReference>
<dbReference type="PANTHER" id="PTHR11410">
    <property type="entry name" value="ATP SYNTHASE SUBUNIT A"/>
    <property type="match status" value="1"/>
</dbReference>
<evidence type="ECO:0000256" key="9">
    <source>
        <dbReference type="ARBA" id="ARBA00023136"/>
    </source>
</evidence>
<keyword evidence="5 13" id="KW-0812">Transmembrane</keyword>
<feature type="transmembrane region" description="Helical" evidence="14">
    <location>
        <begin position="179"/>
        <end position="197"/>
    </location>
</feature>
<dbReference type="Gene3D" id="1.20.58.1610">
    <property type="entry name" value="NADH:ubiquinone/plastoquinone oxidoreductase, chain 3"/>
    <property type="match status" value="1"/>
</dbReference>
<protein>
    <recommendedName>
        <fullName evidence="13">Cytochrome c oxidase subunit 3</fullName>
    </recommendedName>
</protein>
<evidence type="ECO:0000256" key="11">
    <source>
        <dbReference type="ARBA" id="ARBA00024169"/>
    </source>
</evidence>